<reference evidence="5" key="1">
    <citation type="submission" date="2010-08" db="EMBL/GenBank/DDBJ databases">
        <title>Complete sequence of Fibrobacter succinogenes subsp. succinogenes S85.</title>
        <authorList>
            <person name="Durkin A.S."/>
            <person name="Nelson K.E."/>
            <person name="Morrison M."/>
            <person name="Forsberg C.W."/>
            <person name="Wilson D.B."/>
            <person name="Russell J.B."/>
            <person name="Cann I.K.O."/>
            <person name="Mackie R.I."/>
            <person name="White B.A."/>
        </authorList>
    </citation>
    <scope>NUCLEOTIDE SEQUENCE [LARGE SCALE GENOMIC DNA]</scope>
    <source>
        <strain evidence="5">ATCC 19169 / S85</strain>
    </source>
</reference>
<dbReference type="PATRIC" id="fig|59374.8.peg.2119"/>
<evidence type="ECO:0000256" key="2">
    <source>
        <dbReference type="SAM" id="SignalP"/>
    </source>
</evidence>
<feature type="compositionally biased region" description="Polar residues" evidence="1">
    <location>
        <begin position="24"/>
        <end position="38"/>
    </location>
</feature>
<protein>
    <submittedName>
        <fullName evidence="4">Putative lipoprotein</fullName>
    </submittedName>
</protein>
<dbReference type="EMBL" id="CP002158">
    <property type="protein sequence ID" value="ADL25720.1"/>
    <property type="molecule type" value="Genomic_DNA"/>
</dbReference>
<dbReference type="Pfam" id="PF18050">
    <property type="entry name" value="Cyclophil_like2"/>
    <property type="match status" value="1"/>
</dbReference>
<dbReference type="eggNOG" id="COG4925">
    <property type="taxonomic scope" value="Bacteria"/>
</dbReference>
<sequence length="171" mass="18829">MCMRNIVLIALFFLVACSDAASHSTQPEAQTPKSSASKTPGAVPASSSAQTEAPVKLKIHVNDTTFTATLEENSSAKAFAEFLMQGDMTLDMHDYGSFEKVADLPRSFPRNDKQIDTDAGDIILYQGNSITIYYDKNSWNFTRLARIDNVNKKRLQQILGKGNVKATFSVE</sequence>
<accession>D9S3Y2</accession>
<dbReference type="HOGENOM" id="CLU_099043_2_0_0"/>
<dbReference type="InterPro" id="IPR041183">
    <property type="entry name" value="Cyclophilin-like"/>
</dbReference>
<evidence type="ECO:0000313" key="5">
    <source>
        <dbReference type="Proteomes" id="UP000000517"/>
    </source>
</evidence>
<dbReference type="SUPFAM" id="SSF50891">
    <property type="entry name" value="Cyclophilin-like"/>
    <property type="match status" value="1"/>
</dbReference>
<gene>
    <name evidence="4" type="ordered locus">FSU_2207</name>
</gene>
<dbReference type="InterPro" id="IPR029000">
    <property type="entry name" value="Cyclophilin-like_dom_sf"/>
</dbReference>
<evidence type="ECO:0000313" key="4">
    <source>
        <dbReference type="EMBL" id="ADL25720.1"/>
    </source>
</evidence>
<feature type="signal peptide" evidence="2">
    <location>
        <begin position="1"/>
        <end position="20"/>
    </location>
</feature>
<dbReference type="Gene3D" id="2.40.100.20">
    <property type="match status" value="1"/>
</dbReference>
<dbReference type="KEGG" id="fsc:FSU_2207"/>
<feature type="chain" id="PRO_5003127962" evidence="2">
    <location>
        <begin position="21"/>
        <end position="171"/>
    </location>
</feature>
<feature type="domain" description="Cyclophilin-like" evidence="3">
    <location>
        <begin position="59"/>
        <end position="168"/>
    </location>
</feature>
<keyword evidence="4" id="KW-0449">Lipoprotein</keyword>
<keyword evidence="2" id="KW-0732">Signal</keyword>
<evidence type="ECO:0000259" key="3">
    <source>
        <dbReference type="Pfam" id="PF18050"/>
    </source>
</evidence>
<dbReference type="Proteomes" id="UP000000517">
    <property type="component" value="Chromosome"/>
</dbReference>
<dbReference type="PROSITE" id="PS51257">
    <property type="entry name" value="PROKAR_LIPOPROTEIN"/>
    <property type="match status" value="1"/>
</dbReference>
<dbReference type="AlphaFoldDB" id="D9S3Y2"/>
<dbReference type="STRING" id="59374.FSU_2207"/>
<evidence type="ECO:0000256" key="1">
    <source>
        <dbReference type="SAM" id="MobiDB-lite"/>
    </source>
</evidence>
<organism evidence="4 5">
    <name type="scientific">Fibrobacter succinogenes (strain ATCC 19169 / S85)</name>
    <dbReference type="NCBI Taxonomy" id="59374"/>
    <lineage>
        <taxon>Bacteria</taxon>
        <taxon>Pseudomonadati</taxon>
        <taxon>Fibrobacterota</taxon>
        <taxon>Fibrobacteria</taxon>
        <taxon>Fibrobacterales</taxon>
        <taxon>Fibrobacteraceae</taxon>
        <taxon>Fibrobacter</taxon>
    </lineage>
</organism>
<name>D9S3Y2_FIBSS</name>
<proteinExistence type="predicted"/>
<feature type="region of interest" description="Disordered" evidence="1">
    <location>
        <begin position="24"/>
        <end position="51"/>
    </location>
</feature>